<dbReference type="GO" id="GO:0005524">
    <property type="term" value="F:ATP binding"/>
    <property type="evidence" value="ECO:0007669"/>
    <property type="project" value="UniProtKB-UniRule"/>
</dbReference>
<feature type="binding site" evidence="1">
    <location>
        <position position="384"/>
    </location>
    <ligand>
        <name>ATP</name>
        <dbReference type="ChEBI" id="CHEBI:30616"/>
    </ligand>
</feature>
<dbReference type="PROSITE" id="PS50011">
    <property type="entry name" value="PROTEIN_KINASE_DOM"/>
    <property type="match status" value="1"/>
</dbReference>
<evidence type="ECO:0000256" key="2">
    <source>
        <dbReference type="SAM" id="MobiDB-lite"/>
    </source>
</evidence>
<protein>
    <recommendedName>
        <fullName evidence="3">Protein kinase domain-containing protein</fullName>
    </recommendedName>
</protein>
<dbReference type="InterPro" id="IPR000719">
    <property type="entry name" value="Prot_kinase_dom"/>
</dbReference>
<reference evidence="5 6" key="1">
    <citation type="submission" date="2019-07" db="EMBL/GenBank/DDBJ databases">
        <title>Rhodotorula toruloides NBRC10032 genome sequencing.</title>
        <authorList>
            <person name="Shida Y."/>
            <person name="Takaku H."/>
            <person name="Ogasawara W."/>
            <person name="Mori K."/>
        </authorList>
    </citation>
    <scope>NUCLEOTIDE SEQUENCE [LARGE SCALE GENOMIC DNA]</scope>
    <source>
        <strain evidence="5 6">NBRC10032</strain>
    </source>
</reference>
<comment type="caution">
    <text evidence="5">The sequence shown here is derived from an EMBL/GenBank/DDBJ whole genome shotgun (WGS) entry which is preliminary data.</text>
</comment>
<feature type="compositionally biased region" description="Acidic residues" evidence="2">
    <location>
        <begin position="238"/>
        <end position="251"/>
    </location>
</feature>
<evidence type="ECO:0000259" key="3">
    <source>
        <dbReference type="PROSITE" id="PS50011"/>
    </source>
</evidence>
<feature type="region of interest" description="Disordered" evidence="2">
    <location>
        <begin position="238"/>
        <end position="270"/>
    </location>
</feature>
<organism evidence="5 6">
    <name type="scientific">Rhodotorula toruloides</name>
    <name type="common">Yeast</name>
    <name type="synonym">Rhodosporidium toruloides</name>
    <dbReference type="NCBI Taxonomy" id="5286"/>
    <lineage>
        <taxon>Eukaryota</taxon>
        <taxon>Fungi</taxon>
        <taxon>Dikarya</taxon>
        <taxon>Basidiomycota</taxon>
        <taxon>Pucciniomycotina</taxon>
        <taxon>Microbotryomycetes</taxon>
        <taxon>Sporidiobolales</taxon>
        <taxon>Sporidiobolaceae</taxon>
        <taxon>Rhodotorula</taxon>
    </lineage>
</organism>
<evidence type="ECO:0000313" key="6">
    <source>
        <dbReference type="Proteomes" id="UP000321518"/>
    </source>
</evidence>
<keyword evidence="1" id="KW-0067">ATP-binding</keyword>
<dbReference type="EMBL" id="BJWK01000018">
    <property type="protein sequence ID" value="GEM11991.1"/>
    <property type="molecule type" value="Genomic_DNA"/>
</dbReference>
<dbReference type="GO" id="GO:0004672">
    <property type="term" value="F:protein kinase activity"/>
    <property type="evidence" value="ECO:0007669"/>
    <property type="project" value="InterPro"/>
</dbReference>
<feature type="region of interest" description="Disordered" evidence="2">
    <location>
        <begin position="313"/>
        <end position="344"/>
    </location>
</feature>
<evidence type="ECO:0000313" key="5">
    <source>
        <dbReference type="EMBL" id="GEM11993.1"/>
    </source>
</evidence>
<dbReference type="OrthoDB" id="2523927at2759"/>
<sequence>MHPNSLASLLRTLALHSPVKDDFDPATMSNAKSELTATQILRRKDCAHRAIFVPSLVLKLSSSFTHFLESKASGDCSTAALPRDMLENIRKYATEFSAQPEDGYAENDFVFRRNGVFCVVLEAKNPTASLEGRLFRRMLEMFGVQTVRQLNAASKTRDSHVYSLLVKIIASCTTRGCREFIFLDYKYYIVGFLVPSDPPQAHPVDAIFSDIINVAEPDAPFAQVSTAMLYADKFFESDDEPDEAADDDEEDGSGKAEMDERRMGPRPSISISRSRLSRSYNIASIGLREGNAFRLVWPDATLAPYPSFHRIDNVLTGPSPPSKSKRTAPSSPPSPSSSSACVSSPTSPPFLRVSELVGEGSSSVVYRGYFPTSSSTAQSSFIVKIPHNMASTVARQQVLQDAGWLTSLTLRGVDYIPTVYGVFRAGTASEIAPAIIMVIEDGGAALGKWSELSSSERDKLYRNVLALHTQYGTLHGDLTTENLNPRNILVESGKTASTGNRRTRIIDFAQAEHHDCPGEAVCGELRLLRLGMSMA</sequence>
<dbReference type="AlphaFoldDB" id="A0A511KNN8"/>
<dbReference type="Proteomes" id="UP000321518">
    <property type="component" value="Unassembled WGS sequence"/>
</dbReference>
<dbReference type="InterPro" id="IPR017441">
    <property type="entry name" value="Protein_kinase_ATP_BS"/>
</dbReference>
<feature type="compositionally biased region" description="Basic and acidic residues" evidence="2">
    <location>
        <begin position="252"/>
        <end position="263"/>
    </location>
</feature>
<evidence type="ECO:0000313" key="4">
    <source>
        <dbReference type="EMBL" id="GEM11991.1"/>
    </source>
</evidence>
<gene>
    <name evidence="4" type="ORF">Rt10032_c18g6008</name>
    <name evidence="5" type="ORF">Rt10032_c18g6010</name>
</gene>
<name>A0A511KNN8_RHOTO</name>
<proteinExistence type="predicted"/>
<dbReference type="InterPro" id="IPR011009">
    <property type="entry name" value="Kinase-like_dom_sf"/>
</dbReference>
<dbReference type="SUPFAM" id="SSF56112">
    <property type="entry name" value="Protein kinase-like (PK-like)"/>
    <property type="match status" value="1"/>
</dbReference>
<dbReference type="EMBL" id="BJWK01000018">
    <property type="protein sequence ID" value="GEM11993.1"/>
    <property type="molecule type" value="Genomic_DNA"/>
</dbReference>
<accession>A0A511KNN8</accession>
<evidence type="ECO:0000256" key="1">
    <source>
        <dbReference type="PROSITE-ProRule" id="PRU10141"/>
    </source>
</evidence>
<keyword evidence="1" id="KW-0547">Nucleotide-binding</keyword>
<feature type="domain" description="Protein kinase" evidence="3">
    <location>
        <begin position="351"/>
        <end position="535"/>
    </location>
</feature>
<dbReference type="PROSITE" id="PS00107">
    <property type="entry name" value="PROTEIN_KINASE_ATP"/>
    <property type="match status" value="1"/>
</dbReference>